<dbReference type="Proteomes" id="UP001066276">
    <property type="component" value="Chromosome 10"/>
</dbReference>
<sequence>MEEAGARGDSPCDLHRARHQTPETDRDTLPSGGTKTNVPWGQGEKVQETVEGDDTDEEDRTENVGTAAGAQRRNNLVHNLFSN</sequence>
<feature type="compositionally biased region" description="Acidic residues" evidence="1">
    <location>
        <begin position="50"/>
        <end position="60"/>
    </location>
</feature>
<evidence type="ECO:0000313" key="3">
    <source>
        <dbReference type="Proteomes" id="UP001066276"/>
    </source>
</evidence>
<dbReference type="EMBL" id="JANPWB010000014">
    <property type="protein sequence ID" value="KAJ1099602.1"/>
    <property type="molecule type" value="Genomic_DNA"/>
</dbReference>
<feature type="compositionally biased region" description="Polar residues" evidence="1">
    <location>
        <begin position="72"/>
        <end position="83"/>
    </location>
</feature>
<protein>
    <submittedName>
        <fullName evidence="2">Uncharacterized protein</fullName>
    </submittedName>
</protein>
<keyword evidence="3" id="KW-1185">Reference proteome</keyword>
<reference evidence="2" key="1">
    <citation type="journal article" date="2022" name="bioRxiv">
        <title>Sequencing and chromosome-scale assembly of the giantPleurodeles waltlgenome.</title>
        <authorList>
            <person name="Brown T."/>
            <person name="Elewa A."/>
            <person name="Iarovenko S."/>
            <person name="Subramanian E."/>
            <person name="Araus A.J."/>
            <person name="Petzold A."/>
            <person name="Susuki M."/>
            <person name="Suzuki K.-i.T."/>
            <person name="Hayashi T."/>
            <person name="Toyoda A."/>
            <person name="Oliveira C."/>
            <person name="Osipova E."/>
            <person name="Leigh N.D."/>
            <person name="Simon A."/>
            <person name="Yun M.H."/>
        </authorList>
    </citation>
    <scope>NUCLEOTIDE SEQUENCE</scope>
    <source>
        <strain evidence="2">20211129_DDA</strain>
        <tissue evidence="2">Liver</tissue>
    </source>
</reference>
<gene>
    <name evidence="2" type="ORF">NDU88_004701</name>
</gene>
<accession>A0AAV7MAS8</accession>
<comment type="caution">
    <text evidence="2">The sequence shown here is derived from an EMBL/GenBank/DDBJ whole genome shotgun (WGS) entry which is preliminary data.</text>
</comment>
<name>A0AAV7MAS8_PLEWA</name>
<evidence type="ECO:0000256" key="1">
    <source>
        <dbReference type="SAM" id="MobiDB-lite"/>
    </source>
</evidence>
<evidence type="ECO:0000313" key="2">
    <source>
        <dbReference type="EMBL" id="KAJ1099602.1"/>
    </source>
</evidence>
<dbReference type="AlphaFoldDB" id="A0AAV7MAS8"/>
<feature type="compositionally biased region" description="Basic and acidic residues" evidence="1">
    <location>
        <begin position="1"/>
        <end position="28"/>
    </location>
</feature>
<organism evidence="2 3">
    <name type="scientific">Pleurodeles waltl</name>
    <name type="common">Iberian ribbed newt</name>
    <dbReference type="NCBI Taxonomy" id="8319"/>
    <lineage>
        <taxon>Eukaryota</taxon>
        <taxon>Metazoa</taxon>
        <taxon>Chordata</taxon>
        <taxon>Craniata</taxon>
        <taxon>Vertebrata</taxon>
        <taxon>Euteleostomi</taxon>
        <taxon>Amphibia</taxon>
        <taxon>Batrachia</taxon>
        <taxon>Caudata</taxon>
        <taxon>Salamandroidea</taxon>
        <taxon>Salamandridae</taxon>
        <taxon>Pleurodelinae</taxon>
        <taxon>Pleurodeles</taxon>
    </lineage>
</organism>
<feature type="region of interest" description="Disordered" evidence="1">
    <location>
        <begin position="1"/>
        <end position="83"/>
    </location>
</feature>
<proteinExistence type="predicted"/>